<protein>
    <submittedName>
        <fullName evidence="1">Uncharacterized protein</fullName>
    </submittedName>
</protein>
<proteinExistence type="predicted"/>
<dbReference type="HOGENOM" id="CLU_3336496_0_0_1"/>
<reference evidence="1" key="2">
    <citation type="submission" date="2018-08" db="UniProtKB">
        <authorList>
            <consortium name="EnsemblPlants"/>
        </authorList>
    </citation>
    <scope>IDENTIFICATION</scope>
    <source>
        <strain evidence="1">Yugu1</strain>
    </source>
</reference>
<dbReference type="Proteomes" id="UP000004995">
    <property type="component" value="Unassembled WGS sequence"/>
</dbReference>
<dbReference type="Gramene" id="KQL00983">
    <property type="protein sequence ID" value="KQL00983"/>
    <property type="gene ID" value="SETIT_015866mg"/>
</dbReference>
<dbReference type="EMBL" id="AGNK02003592">
    <property type="status" value="NOT_ANNOTATED_CDS"/>
    <property type="molecule type" value="Genomic_DNA"/>
</dbReference>
<organism evidence="1 2">
    <name type="scientific">Setaria italica</name>
    <name type="common">Foxtail millet</name>
    <name type="synonym">Panicum italicum</name>
    <dbReference type="NCBI Taxonomy" id="4555"/>
    <lineage>
        <taxon>Eukaryota</taxon>
        <taxon>Viridiplantae</taxon>
        <taxon>Streptophyta</taxon>
        <taxon>Embryophyta</taxon>
        <taxon>Tracheophyta</taxon>
        <taxon>Spermatophyta</taxon>
        <taxon>Magnoliopsida</taxon>
        <taxon>Liliopsida</taxon>
        <taxon>Poales</taxon>
        <taxon>Poaceae</taxon>
        <taxon>PACMAD clade</taxon>
        <taxon>Panicoideae</taxon>
        <taxon>Panicodae</taxon>
        <taxon>Paniceae</taxon>
        <taxon>Cenchrinae</taxon>
        <taxon>Setaria</taxon>
    </lineage>
</organism>
<name>K3YNM4_SETIT</name>
<dbReference type="EnsemblPlants" id="KQL00983">
    <property type="protein sequence ID" value="KQL00983"/>
    <property type="gene ID" value="SETIT_015866mg"/>
</dbReference>
<evidence type="ECO:0000313" key="1">
    <source>
        <dbReference type="EnsemblPlants" id="KQL00983"/>
    </source>
</evidence>
<sequence length="38" mass="4459">MNHIKRGKRRHDFLNLTQNRCNLRSVVVFGQSSSSEEN</sequence>
<keyword evidence="2" id="KW-1185">Reference proteome</keyword>
<reference evidence="2" key="1">
    <citation type="journal article" date="2012" name="Nat. Biotechnol.">
        <title>Reference genome sequence of the model plant Setaria.</title>
        <authorList>
            <person name="Bennetzen J.L."/>
            <person name="Schmutz J."/>
            <person name="Wang H."/>
            <person name="Percifield R."/>
            <person name="Hawkins J."/>
            <person name="Pontaroli A.C."/>
            <person name="Estep M."/>
            <person name="Feng L."/>
            <person name="Vaughn J.N."/>
            <person name="Grimwood J."/>
            <person name="Jenkins J."/>
            <person name="Barry K."/>
            <person name="Lindquist E."/>
            <person name="Hellsten U."/>
            <person name="Deshpande S."/>
            <person name="Wang X."/>
            <person name="Wu X."/>
            <person name="Mitros T."/>
            <person name="Triplett J."/>
            <person name="Yang X."/>
            <person name="Ye C.Y."/>
            <person name="Mauro-Herrera M."/>
            <person name="Wang L."/>
            <person name="Li P."/>
            <person name="Sharma M."/>
            <person name="Sharma R."/>
            <person name="Ronald P.C."/>
            <person name="Panaud O."/>
            <person name="Kellogg E.A."/>
            <person name="Brutnell T.P."/>
            <person name="Doust A.N."/>
            <person name="Tuskan G.A."/>
            <person name="Rokhsar D."/>
            <person name="Devos K.M."/>
        </authorList>
    </citation>
    <scope>NUCLEOTIDE SEQUENCE [LARGE SCALE GENOMIC DNA]</scope>
    <source>
        <strain evidence="2">cv. Yugu1</strain>
    </source>
</reference>
<accession>K3YNM4</accession>
<dbReference type="InParanoid" id="K3YNM4"/>
<dbReference type="AlphaFoldDB" id="K3YNM4"/>
<evidence type="ECO:0000313" key="2">
    <source>
        <dbReference type="Proteomes" id="UP000004995"/>
    </source>
</evidence>